<organism evidence="10 11">
    <name type="scientific">Fictibacillus aquaticus</name>
    <dbReference type="NCBI Taxonomy" id="2021314"/>
    <lineage>
        <taxon>Bacteria</taxon>
        <taxon>Bacillati</taxon>
        <taxon>Bacillota</taxon>
        <taxon>Bacilli</taxon>
        <taxon>Bacillales</taxon>
        <taxon>Fictibacillaceae</taxon>
        <taxon>Fictibacillus</taxon>
    </lineage>
</organism>
<keyword evidence="6" id="KW-0564">Palmitate</keyword>
<evidence type="ECO:0000256" key="2">
    <source>
        <dbReference type="ARBA" id="ARBA00007886"/>
    </source>
</evidence>
<sequence>MKRITLFLSLITLPFLSGCWDQHELDELSIVMGIGIDRADNGEMRASFQVVNPSEVSPGIGGGGGGKQPNFTVYTSNGKNLMEATRNASRQTPRRLFFAHARILVLSEKVVKEKGIYDTLDMISRDPEVRSTIQVFIARGTDPGTILETFSAIDKVSADEVASKLEVSEKVWGENIGMDINEVLQSMISQGSEPIINGLSLRGDDEQAITAKNYEAGKPARLYLNGMAVFKHGKLKKWADGSNARGIVFVKDNINSSVINIDCEGKKDSVAIEVVRSKVELKADMKGEIPRIKVTAYPETNIAEANCPADFENKDTIFKLEKLLNKEVEKEIKASINFVQKQKTDVIGFGELIYRTDPKKWRKIRKHWDKTFPKIEVTVEADSRIRRPGIRTSPFQYELKNEADR</sequence>
<gene>
    <name evidence="10" type="ORF">CGZ90_04720</name>
</gene>
<dbReference type="InterPro" id="IPR046953">
    <property type="entry name" value="Spore_GerAC-like_C"/>
</dbReference>
<dbReference type="Proteomes" id="UP000215059">
    <property type="component" value="Unassembled WGS sequence"/>
</dbReference>
<evidence type="ECO:0000256" key="7">
    <source>
        <dbReference type="ARBA" id="ARBA00023288"/>
    </source>
</evidence>
<evidence type="ECO:0000256" key="4">
    <source>
        <dbReference type="ARBA" id="ARBA00022729"/>
    </source>
</evidence>
<protein>
    <submittedName>
        <fullName evidence="10">Uncharacterized protein</fullName>
    </submittedName>
</protein>
<dbReference type="InterPro" id="IPR008844">
    <property type="entry name" value="Spore_GerAC-like"/>
</dbReference>
<evidence type="ECO:0000259" key="9">
    <source>
        <dbReference type="Pfam" id="PF25198"/>
    </source>
</evidence>
<dbReference type="Pfam" id="PF05504">
    <property type="entry name" value="Spore_GerAC"/>
    <property type="match status" value="1"/>
</dbReference>
<evidence type="ECO:0000256" key="6">
    <source>
        <dbReference type="ARBA" id="ARBA00023139"/>
    </source>
</evidence>
<evidence type="ECO:0000256" key="1">
    <source>
        <dbReference type="ARBA" id="ARBA00004635"/>
    </source>
</evidence>
<dbReference type="EMBL" id="NOII01000001">
    <property type="protein sequence ID" value="OYD59205.1"/>
    <property type="molecule type" value="Genomic_DNA"/>
</dbReference>
<dbReference type="AlphaFoldDB" id="A0A235FEK8"/>
<dbReference type="PROSITE" id="PS51257">
    <property type="entry name" value="PROKAR_LIPOPROTEIN"/>
    <property type="match status" value="1"/>
</dbReference>
<dbReference type="Gene3D" id="3.30.300.210">
    <property type="entry name" value="Nutrient germinant receptor protein C, domain 3"/>
    <property type="match status" value="1"/>
</dbReference>
<reference evidence="10 11" key="1">
    <citation type="submission" date="2017-07" db="EMBL/GenBank/DDBJ databases">
        <title>Fictibacillus sp. nov. GDSW-R2A3 Genome sequencing and assembly.</title>
        <authorList>
            <person name="Mayilraj S."/>
        </authorList>
    </citation>
    <scope>NUCLEOTIDE SEQUENCE [LARGE SCALE GENOMIC DNA]</scope>
    <source>
        <strain evidence="10 11">GDSW-R2A3</strain>
    </source>
</reference>
<dbReference type="GO" id="GO:0009847">
    <property type="term" value="P:spore germination"/>
    <property type="evidence" value="ECO:0007669"/>
    <property type="project" value="InterPro"/>
</dbReference>
<name>A0A235FEK8_9BACL</name>
<dbReference type="PANTHER" id="PTHR35789:SF1">
    <property type="entry name" value="SPORE GERMINATION PROTEIN B3"/>
    <property type="match status" value="1"/>
</dbReference>
<dbReference type="InterPro" id="IPR057336">
    <property type="entry name" value="GerAC_N"/>
</dbReference>
<feature type="domain" description="Spore germination GerAC-like C-terminal" evidence="8">
    <location>
        <begin position="225"/>
        <end position="389"/>
    </location>
</feature>
<dbReference type="RefSeq" id="WP_094251166.1">
    <property type="nucleotide sequence ID" value="NZ_JBHLXL010000001.1"/>
</dbReference>
<comment type="similarity">
    <text evidence="2">Belongs to the GerABKC lipoprotein family.</text>
</comment>
<dbReference type="PANTHER" id="PTHR35789">
    <property type="entry name" value="SPORE GERMINATION PROTEIN B3"/>
    <property type="match status" value="1"/>
</dbReference>
<comment type="caution">
    <text evidence="10">The sequence shown here is derived from an EMBL/GenBank/DDBJ whole genome shotgun (WGS) entry which is preliminary data.</text>
</comment>
<dbReference type="NCBIfam" id="TIGR02887">
    <property type="entry name" value="spore_ger_x_C"/>
    <property type="match status" value="1"/>
</dbReference>
<dbReference type="Gene3D" id="6.20.190.10">
    <property type="entry name" value="Nutrient germinant receptor protein C, domain 1"/>
    <property type="match status" value="1"/>
</dbReference>
<keyword evidence="4" id="KW-0732">Signal</keyword>
<evidence type="ECO:0000313" key="10">
    <source>
        <dbReference type="EMBL" id="OYD59205.1"/>
    </source>
</evidence>
<keyword evidence="11" id="KW-1185">Reference proteome</keyword>
<dbReference type="Pfam" id="PF25198">
    <property type="entry name" value="Spore_GerAC_N"/>
    <property type="match status" value="1"/>
</dbReference>
<dbReference type="GO" id="GO:0016020">
    <property type="term" value="C:membrane"/>
    <property type="evidence" value="ECO:0007669"/>
    <property type="project" value="UniProtKB-SubCell"/>
</dbReference>
<evidence type="ECO:0000256" key="5">
    <source>
        <dbReference type="ARBA" id="ARBA00023136"/>
    </source>
</evidence>
<evidence type="ECO:0000313" key="11">
    <source>
        <dbReference type="Proteomes" id="UP000215059"/>
    </source>
</evidence>
<evidence type="ECO:0000259" key="8">
    <source>
        <dbReference type="Pfam" id="PF05504"/>
    </source>
</evidence>
<keyword evidence="3" id="KW-0309">Germination</keyword>
<accession>A0A235FEK8</accession>
<keyword evidence="5" id="KW-0472">Membrane</keyword>
<dbReference type="OrthoDB" id="9816067at2"/>
<keyword evidence="7" id="KW-0449">Lipoprotein</keyword>
<dbReference type="InterPro" id="IPR038501">
    <property type="entry name" value="Spore_GerAC_C_sf"/>
</dbReference>
<comment type="subcellular location">
    <subcellularLocation>
        <location evidence="1">Membrane</location>
        <topology evidence="1">Lipid-anchor</topology>
    </subcellularLocation>
</comment>
<proteinExistence type="inferred from homology"/>
<feature type="domain" description="Spore germination protein N-terminal" evidence="9">
    <location>
        <begin position="21"/>
        <end position="199"/>
    </location>
</feature>
<evidence type="ECO:0000256" key="3">
    <source>
        <dbReference type="ARBA" id="ARBA00022544"/>
    </source>
</evidence>